<protein>
    <submittedName>
        <fullName evidence="3">Alpha/beta fold hydrolase</fullName>
    </submittedName>
</protein>
<feature type="transmembrane region" description="Helical" evidence="1">
    <location>
        <begin position="7"/>
        <end position="24"/>
    </location>
</feature>
<keyword evidence="4" id="KW-1185">Reference proteome</keyword>
<dbReference type="InterPro" id="IPR050266">
    <property type="entry name" value="AB_hydrolase_sf"/>
</dbReference>
<comment type="caution">
    <text evidence="3">The sequence shown here is derived from an EMBL/GenBank/DDBJ whole genome shotgun (WGS) entry which is preliminary data.</text>
</comment>
<accession>A0ABV8UB96</accession>
<dbReference type="Pfam" id="PF00561">
    <property type="entry name" value="Abhydrolase_1"/>
    <property type="match status" value="1"/>
</dbReference>
<evidence type="ECO:0000256" key="1">
    <source>
        <dbReference type="SAM" id="Phobius"/>
    </source>
</evidence>
<organism evidence="3 4">
    <name type="scientific">Kordiimonas lipolytica</name>
    <dbReference type="NCBI Taxonomy" id="1662421"/>
    <lineage>
        <taxon>Bacteria</taxon>
        <taxon>Pseudomonadati</taxon>
        <taxon>Pseudomonadota</taxon>
        <taxon>Alphaproteobacteria</taxon>
        <taxon>Kordiimonadales</taxon>
        <taxon>Kordiimonadaceae</taxon>
        <taxon>Kordiimonas</taxon>
    </lineage>
</organism>
<keyword evidence="1" id="KW-0812">Transmembrane</keyword>
<dbReference type="PRINTS" id="PR00111">
    <property type="entry name" value="ABHYDROLASE"/>
</dbReference>
<sequence>MMKSIKYLLALVVLGLALVIYISWTPDIPHEELAEKYATGASDFIDLPSGARAHFRMQGNAEGRAILLLHGSNSSLHTWEGWVDALETDYFVVTVDLPGHGLTGATPADDYTYGGMVAFVDEFATALNLKSFVLGGNSMGGGVTLAYAIEHGDKLSGIVLVDTAGVNPPENTRIPVKRPKAFELAGHWYSDWILENITPRSIVEEGLKTSIVDHSLINDTMVDRYWELARHPGNRRATGLRFAWYRDAGRQDLDVAQIKVPTLILWGEEDSLIPLEVGQILAERIGGARLVTFPNIGHIPMEEIPAISATAVRNFVASLDRR</sequence>
<dbReference type="InterPro" id="IPR029058">
    <property type="entry name" value="AB_hydrolase_fold"/>
</dbReference>
<dbReference type="RefSeq" id="WP_197420968.1">
    <property type="nucleotide sequence ID" value="NZ_JBHSCR010000007.1"/>
</dbReference>
<name>A0ABV8UB96_9PROT</name>
<evidence type="ECO:0000259" key="2">
    <source>
        <dbReference type="Pfam" id="PF00561"/>
    </source>
</evidence>
<gene>
    <name evidence="3" type="ORF">ACFO5Q_11330</name>
</gene>
<keyword evidence="1" id="KW-1133">Transmembrane helix</keyword>
<dbReference type="GO" id="GO:0016787">
    <property type="term" value="F:hydrolase activity"/>
    <property type="evidence" value="ECO:0007669"/>
    <property type="project" value="UniProtKB-KW"/>
</dbReference>
<evidence type="ECO:0000313" key="4">
    <source>
        <dbReference type="Proteomes" id="UP001595776"/>
    </source>
</evidence>
<feature type="domain" description="AB hydrolase-1" evidence="2">
    <location>
        <begin position="65"/>
        <end position="303"/>
    </location>
</feature>
<dbReference type="PANTHER" id="PTHR43798:SF33">
    <property type="entry name" value="HYDROLASE, PUTATIVE (AFU_ORTHOLOGUE AFUA_2G14860)-RELATED"/>
    <property type="match status" value="1"/>
</dbReference>
<proteinExistence type="predicted"/>
<dbReference type="Gene3D" id="3.40.50.1820">
    <property type="entry name" value="alpha/beta hydrolase"/>
    <property type="match status" value="1"/>
</dbReference>
<keyword evidence="3" id="KW-0378">Hydrolase</keyword>
<dbReference type="InterPro" id="IPR000073">
    <property type="entry name" value="AB_hydrolase_1"/>
</dbReference>
<dbReference type="EMBL" id="JBHSCR010000007">
    <property type="protein sequence ID" value="MFC4348441.1"/>
    <property type="molecule type" value="Genomic_DNA"/>
</dbReference>
<dbReference type="PANTHER" id="PTHR43798">
    <property type="entry name" value="MONOACYLGLYCEROL LIPASE"/>
    <property type="match status" value="1"/>
</dbReference>
<evidence type="ECO:0000313" key="3">
    <source>
        <dbReference type="EMBL" id="MFC4348441.1"/>
    </source>
</evidence>
<keyword evidence="1" id="KW-0472">Membrane</keyword>
<reference evidence="4" key="1">
    <citation type="journal article" date="2019" name="Int. J. Syst. Evol. Microbiol.">
        <title>The Global Catalogue of Microorganisms (GCM) 10K type strain sequencing project: providing services to taxonomists for standard genome sequencing and annotation.</title>
        <authorList>
            <consortium name="The Broad Institute Genomics Platform"/>
            <consortium name="The Broad Institute Genome Sequencing Center for Infectious Disease"/>
            <person name="Wu L."/>
            <person name="Ma J."/>
        </authorList>
    </citation>
    <scope>NUCLEOTIDE SEQUENCE [LARGE SCALE GENOMIC DNA]</scope>
    <source>
        <strain evidence="4">CGMCC 1.15304</strain>
    </source>
</reference>
<dbReference type="Proteomes" id="UP001595776">
    <property type="component" value="Unassembled WGS sequence"/>
</dbReference>
<dbReference type="SUPFAM" id="SSF53474">
    <property type="entry name" value="alpha/beta-Hydrolases"/>
    <property type="match status" value="1"/>
</dbReference>